<accession>A0ACC1Y990</accession>
<sequence length="275" mass="31755">MTMKDRKCLPPVLKKAIEGERENLLRNKRNSEIERTMARAPCCERMGLKKGPWTPEEDQILVSFIQRYGHRNWRALPKQAGLLRCGKSCRLRWINYLRPDIKRGNFSKEEEETILRLHQLLGNRWSTIAARLPGRTDNEIKNYWHSHLKKRLKQNSIPPIQESDHHTLLRREIKNATRTSKPAANSMFTTHQKIQNSEDMLVSRQQSRLELVGSAGNESANVSGNSTPGVGEKNEKRDFATKESMNCESSNVMEFWYNILMEVAGNPTEMQKSLG</sequence>
<keyword evidence="2" id="KW-1185">Reference proteome</keyword>
<comment type="caution">
    <text evidence="1">The sequence shown here is derived from an EMBL/GenBank/DDBJ whole genome shotgun (WGS) entry which is preliminary data.</text>
</comment>
<gene>
    <name evidence="1" type="ORF">OWV82_007667</name>
</gene>
<evidence type="ECO:0000313" key="1">
    <source>
        <dbReference type="EMBL" id="KAJ4719732.1"/>
    </source>
</evidence>
<evidence type="ECO:0000313" key="2">
    <source>
        <dbReference type="Proteomes" id="UP001164539"/>
    </source>
</evidence>
<name>A0ACC1Y990_MELAZ</name>
<protein>
    <submittedName>
        <fullName evidence="1">Myb-related protein like</fullName>
    </submittedName>
</protein>
<dbReference type="EMBL" id="CM051397">
    <property type="protein sequence ID" value="KAJ4719732.1"/>
    <property type="molecule type" value="Genomic_DNA"/>
</dbReference>
<reference evidence="1 2" key="1">
    <citation type="journal article" date="2023" name="Science">
        <title>Complex scaffold remodeling in plant triterpene biosynthesis.</title>
        <authorList>
            <person name="De La Pena R."/>
            <person name="Hodgson H."/>
            <person name="Liu J.C."/>
            <person name="Stephenson M.J."/>
            <person name="Martin A.C."/>
            <person name="Owen C."/>
            <person name="Harkess A."/>
            <person name="Leebens-Mack J."/>
            <person name="Jimenez L.E."/>
            <person name="Osbourn A."/>
            <person name="Sattely E.S."/>
        </authorList>
    </citation>
    <scope>NUCLEOTIDE SEQUENCE [LARGE SCALE GENOMIC DNA]</scope>
    <source>
        <strain evidence="2">cv. JPN11</strain>
        <tissue evidence="1">Leaf</tissue>
    </source>
</reference>
<organism evidence="1 2">
    <name type="scientific">Melia azedarach</name>
    <name type="common">Chinaberry tree</name>
    <dbReference type="NCBI Taxonomy" id="155640"/>
    <lineage>
        <taxon>Eukaryota</taxon>
        <taxon>Viridiplantae</taxon>
        <taxon>Streptophyta</taxon>
        <taxon>Embryophyta</taxon>
        <taxon>Tracheophyta</taxon>
        <taxon>Spermatophyta</taxon>
        <taxon>Magnoliopsida</taxon>
        <taxon>eudicotyledons</taxon>
        <taxon>Gunneridae</taxon>
        <taxon>Pentapetalae</taxon>
        <taxon>rosids</taxon>
        <taxon>malvids</taxon>
        <taxon>Sapindales</taxon>
        <taxon>Meliaceae</taxon>
        <taxon>Melia</taxon>
    </lineage>
</organism>
<dbReference type="Proteomes" id="UP001164539">
    <property type="component" value="Chromosome 4"/>
</dbReference>
<proteinExistence type="predicted"/>